<evidence type="ECO:0000313" key="2">
    <source>
        <dbReference type="EMBL" id="MDA3616828.1"/>
    </source>
</evidence>
<reference evidence="2 3" key="1">
    <citation type="submission" date="2022-12" db="EMBL/GenBank/DDBJ databases">
        <title>Chitinophagaceae gen. sp. nov., a new member of the family Chitinophagaceae, isolated from soil in a chemical factory.</title>
        <authorList>
            <person name="Ke Z."/>
        </authorList>
    </citation>
    <scope>NUCLEOTIDE SEQUENCE [LARGE SCALE GENOMIC DNA]</scope>
    <source>
        <strain evidence="2 3">LY-5</strain>
    </source>
</reference>
<evidence type="ECO:0000256" key="1">
    <source>
        <dbReference type="SAM" id="SignalP"/>
    </source>
</evidence>
<keyword evidence="3" id="KW-1185">Reference proteome</keyword>
<evidence type="ECO:0008006" key="4">
    <source>
        <dbReference type="Google" id="ProtNLM"/>
    </source>
</evidence>
<proteinExistence type="predicted"/>
<gene>
    <name evidence="2" type="ORF">O3P16_18635</name>
</gene>
<dbReference type="EMBL" id="JAQGEF010000049">
    <property type="protein sequence ID" value="MDA3616828.1"/>
    <property type="molecule type" value="Genomic_DNA"/>
</dbReference>
<dbReference type="RefSeq" id="WP_407033158.1">
    <property type="nucleotide sequence ID" value="NZ_JAQGEF010000049.1"/>
</dbReference>
<feature type="chain" id="PRO_5045801384" description="YtxH domain-containing protein" evidence="1">
    <location>
        <begin position="23"/>
        <end position="61"/>
    </location>
</feature>
<organism evidence="2 3">
    <name type="scientific">Polluticaenibacter yanchengensis</name>
    <dbReference type="NCBI Taxonomy" id="3014562"/>
    <lineage>
        <taxon>Bacteria</taxon>
        <taxon>Pseudomonadati</taxon>
        <taxon>Bacteroidota</taxon>
        <taxon>Chitinophagia</taxon>
        <taxon>Chitinophagales</taxon>
        <taxon>Chitinophagaceae</taxon>
        <taxon>Polluticaenibacter</taxon>
    </lineage>
</organism>
<protein>
    <recommendedName>
        <fullName evidence="4">YtxH domain-containing protein</fullName>
    </recommendedName>
</protein>
<evidence type="ECO:0000313" key="3">
    <source>
        <dbReference type="Proteomes" id="UP001210231"/>
    </source>
</evidence>
<keyword evidence="1" id="KW-0732">Signal</keyword>
<feature type="signal peptide" evidence="1">
    <location>
        <begin position="1"/>
        <end position="22"/>
    </location>
</feature>
<accession>A0ABT4URM0</accession>
<dbReference type="Proteomes" id="UP001210231">
    <property type="component" value="Unassembled WGS sequence"/>
</dbReference>
<comment type="caution">
    <text evidence="2">The sequence shown here is derived from an EMBL/GenBank/DDBJ whole genome shotgun (WGS) entry which is preliminary data.</text>
</comment>
<sequence length="61" mass="6450">MTKKSKVALGILAAAAAGVAISMLCTESGRNKGKDWANKALKCKDDFLAVLKKKAKENELA</sequence>
<name>A0ABT4URM0_9BACT</name>